<dbReference type="Proteomes" id="UP000324222">
    <property type="component" value="Unassembled WGS sequence"/>
</dbReference>
<feature type="region of interest" description="Disordered" evidence="1">
    <location>
        <begin position="1"/>
        <end position="34"/>
    </location>
</feature>
<keyword evidence="3" id="KW-1185">Reference proteome</keyword>
<evidence type="ECO:0000313" key="2">
    <source>
        <dbReference type="EMBL" id="MPC86204.1"/>
    </source>
</evidence>
<protein>
    <submittedName>
        <fullName evidence="2">Uncharacterized protein</fullName>
    </submittedName>
</protein>
<name>A0A5B7J155_PORTR</name>
<reference evidence="2 3" key="1">
    <citation type="submission" date="2019-05" db="EMBL/GenBank/DDBJ databases">
        <title>Another draft genome of Portunus trituberculatus and its Hox gene families provides insights of decapod evolution.</title>
        <authorList>
            <person name="Jeong J.-H."/>
            <person name="Song I."/>
            <person name="Kim S."/>
            <person name="Choi T."/>
            <person name="Kim D."/>
            <person name="Ryu S."/>
            <person name="Kim W."/>
        </authorList>
    </citation>
    <scope>NUCLEOTIDE SEQUENCE [LARGE SCALE GENOMIC DNA]</scope>
    <source>
        <tissue evidence="2">Muscle</tissue>
    </source>
</reference>
<dbReference type="AlphaFoldDB" id="A0A5B7J155"/>
<sequence>MAGEGRTGPAAGPRTERAVPPTERVEPRTGRVGPRIVRAAPLTGRAACLTGTGGRPWLAGCLRPRQTGPSTTCRRHPKL</sequence>
<accession>A0A5B7J155</accession>
<gene>
    <name evidence="2" type="ORF">E2C01_081022</name>
</gene>
<dbReference type="EMBL" id="VSRR010070774">
    <property type="protein sequence ID" value="MPC86204.1"/>
    <property type="molecule type" value="Genomic_DNA"/>
</dbReference>
<organism evidence="2 3">
    <name type="scientific">Portunus trituberculatus</name>
    <name type="common">Swimming crab</name>
    <name type="synonym">Neptunus trituberculatus</name>
    <dbReference type="NCBI Taxonomy" id="210409"/>
    <lineage>
        <taxon>Eukaryota</taxon>
        <taxon>Metazoa</taxon>
        <taxon>Ecdysozoa</taxon>
        <taxon>Arthropoda</taxon>
        <taxon>Crustacea</taxon>
        <taxon>Multicrustacea</taxon>
        <taxon>Malacostraca</taxon>
        <taxon>Eumalacostraca</taxon>
        <taxon>Eucarida</taxon>
        <taxon>Decapoda</taxon>
        <taxon>Pleocyemata</taxon>
        <taxon>Brachyura</taxon>
        <taxon>Eubrachyura</taxon>
        <taxon>Portunoidea</taxon>
        <taxon>Portunidae</taxon>
        <taxon>Portuninae</taxon>
        <taxon>Portunus</taxon>
    </lineage>
</organism>
<comment type="caution">
    <text evidence="2">The sequence shown here is derived from an EMBL/GenBank/DDBJ whole genome shotgun (WGS) entry which is preliminary data.</text>
</comment>
<evidence type="ECO:0000313" key="3">
    <source>
        <dbReference type="Proteomes" id="UP000324222"/>
    </source>
</evidence>
<proteinExistence type="predicted"/>
<feature type="region of interest" description="Disordered" evidence="1">
    <location>
        <begin position="60"/>
        <end position="79"/>
    </location>
</feature>
<evidence type="ECO:0000256" key="1">
    <source>
        <dbReference type="SAM" id="MobiDB-lite"/>
    </source>
</evidence>